<feature type="coiled-coil region" evidence="12">
    <location>
        <begin position="74"/>
        <end position="101"/>
    </location>
</feature>
<comment type="caution">
    <text evidence="16">The sequence shown here is derived from an EMBL/GenBank/DDBJ whole genome shotgun (WGS) entry which is preliminary data.</text>
</comment>
<evidence type="ECO:0000256" key="9">
    <source>
        <dbReference type="ARBA" id="ARBA00023136"/>
    </source>
</evidence>
<protein>
    <recommendedName>
        <fullName evidence="11">Syntaxin-8</fullName>
    </recommendedName>
</protein>
<evidence type="ECO:0000256" key="14">
    <source>
        <dbReference type="SAM" id="Phobius"/>
    </source>
</evidence>
<evidence type="ECO:0000313" key="16">
    <source>
        <dbReference type="EMBL" id="GFO33206.1"/>
    </source>
</evidence>
<dbReference type="EMBL" id="BLXT01006765">
    <property type="protein sequence ID" value="GFO33206.1"/>
    <property type="molecule type" value="Genomic_DNA"/>
</dbReference>
<evidence type="ECO:0000256" key="7">
    <source>
        <dbReference type="ARBA" id="ARBA00022989"/>
    </source>
</evidence>
<dbReference type="PANTHER" id="PTHR19957">
    <property type="entry name" value="SYNTAXIN"/>
    <property type="match status" value="1"/>
</dbReference>
<comment type="similarity">
    <text evidence="2">Belongs to the syntaxin family.</text>
</comment>
<dbReference type="CDD" id="cd15852">
    <property type="entry name" value="SNARE_Syntaxin8"/>
    <property type="match status" value="1"/>
</dbReference>
<dbReference type="GO" id="GO:0031201">
    <property type="term" value="C:SNARE complex"/>
    <property type="evidence" value="ECO:0007669"/>
    <property type="project" value="TreeGrafter"/>
</dbReference>
<dbReference type="FunFam" id="1.20.5.110:FF:000036">
    <property type="entry name" value="Putative Syntaxin-8"/>
    <property type="match status" value="1"/>
</dbReference>
<keyword evidence="8 12" id="KW-0175">Coiled coil</keyword>
<evidence type="ECO:0000256" key="1">
    <source>
        <dbReference type="ARBA" id="ARBA00004211"/>
    </source>
</evidence>
<dbReference type="GO" id="GO:0006886">
    <property type="term" value="P:intracellular protein transport"/>
    <property type="evidence" value="ECO:0007669"/>
    <property type="project" value="TreeGrafter"/>
</dbReference>
<feature type="domain" description="T-SNARE coiled-coil homology" evidence="15">
    <location>
        <begin position="43"/>
        <end position="105"/>
    </location>
</feature>
<dbReference type="Proteomes" id="UP000735302">
    <property type="component" value="Unassembled WGS sequence"/>
</dbReference>
<comment type="function">
    <text evidence="10">Vesicle trafficking protein that functions in the early secretory pathway, possibly by mediating retrograde transport from cis-Golgi membranes to the ER.</text>
</comment>
<evidence type="ECO:0000256" key="5">
    <source>
        <dbReference type="ARBA" id="ARBA00022692"/>
    </source>
</evidence>
<dbReference type="PANTHER" id="PTHR19957:SF124">
    <property type="entry name" value="SYNTAXIN-8"/>
    <property type="match status" value="1"/>
</dbReference>
<feature type="compositionally biased region" description="Gly residues" evidence="13">
    <location>
        <begin position="1"/>
        <end position="10"/>
    </location>
</feature>
<keyword evidence="5 14" id="KW-0812">Transmembrane</keyword>
<evidence type="ECO:0000256" key="11">
    <source>
        <dbReference type="ARBA" id="ARBA00072662"/>
    </source>
</evidence>
<dbReference type="GO" id="GO:0005484">
    <property type="term" value="F:SNAP receptor activity"/>
    <property type="evidence" value="ECO:0007669"/>
    <property type="project" value="TreeGrafter"/>
</dbReference>
<gene>
    <name evidence="16" type="ORF">PoB_005971100</name>
</gene>
<evidence type="ECO:0000256" key="3">
    <source>
        <dbReference type="ARBA" id="ARBA00022448"/>
    </source>
</evidence>
<dbReference type="SUPFAM" id="SSF58038">
    <property type="entry name" value="SNARE fusion complex"/>
    <property type="match status" value="1"/>
</dbReference>
<keyword evidence="7 14" id="KW-1133">Transmembrane helix</keyword>
<dbReference type="GO" id="GO:0005770">
    <property type="term" value="C:late endosome"/>
    <property type="evidence" value="ECO:0007669"/>
    <property type="project" value="UniProtKB-ARBA"/>
</dbReference>
<dbReference type="GO" id="GO:0000149">
    <property type="term" value="F:SNARE binding"/>
    <property type="evidence" value="ECO:0007669"/>
    <property type="project" value="TreeGrafter"/>
</dbReference>
<name>A0AAV4CD05_9GAST</name>
<evidence type="ECO:0000256" key="6">
    <source>
        <dbReference type="ARBA" id="ARBA00022843"/>
    </source>
</evidence>
<dbReference type="InterPro" id="IPR000727">
    <property type="entry name" value="T_SNARE_dom"/>
</dbReference>
<keyword evidence="3" id="KW-0813">Transport</keyword>
<feature type="region of interest" description="Disordered" evidence="13">
    <location>
        <begin position="1"/>
        <end position="33"/>
    </location>
</feature>
<dbReference type="PROSITE" id="PS50192">
    <property type="entry name" value="T_SNARE"/>
    <property type="match status" value="1"/>
</dbReference>
<sequence length="137" mass="15342">MLLAGSGGPGADTFSSNDPWGMGSSDPDRYNDISNADLHQQQQHIIMEQDRGLDALSDVIGRQKQMALDIGNEVDDQNELLDDINERVDRTDNRIQRETRHIKLVDRKSNTCCYYVVIILLFVAIVIIAAVPYKGKP</sequence>
<evidence type="ECO:0000256" key="12">
    <source>
        <dbReference type="SAM" id="Coils"/>
    </source>
</evidence>
<feature type="transmembrane region" description="Helical" evidence="14">
    <location>
        <begin position="112"/>
        <end position="133"/>
    </location>
</feature>
<evidence type="ECO:0000256" key="10">
    <source>
        <dbReference type="ARBA" id="ARBA00055629"/>
    </source>
</evidence>
<dbReference type="InterPro" id="IPR045242">
    <property type="entry name" value="Syntaxin"/>
</dbReference>
<accession>A0AAV4CD05</accession>
<evidence type="ECO:0000256" key="4">
    <source>
        <dbReference type="ARBA" id="ARBA00022553"/>
    </source>
</evidence>
<keyword evidence="4" id="KW-0597">Phosphoprotein</keyword>
<keyword evidence="9 14" id="KW-0472">Membrane</keyword>
<evidence type="ECO:0000313" key="17">
    <source>
        <dbReference type="Proteomes" id="UP000735302"/>
    </source>
</evidence>
<keyword evidence="6" id="KW-0832">Ubl conjugation</keyword>
<dbReference type="AlphaFoldDB" id="A0AAV4CD05"/>
<dbReference type="Gene3D" id="1.20.5.110">
    <property type="match status" value="1"/>
</dbReference>
<dbReference type="SMART" id="SM00397">
    <property type="entry name" value="t_SNARE"/>
    <property type="match status" value="1"/>
</dbReference>
<evidence type="ECO:0000259" key="15">
    <source>
        <dbReference type="PROSITE" id="PS50192"/>
    </source>
</evidence>
<proteinExistence type="inferred from homology"/>
<reference evidence="16 17" key="1">
    <citation type="journal article" date="2021" name="Elife">
        <title>Chloroplast acquisition without the gene transfer in kleptoplastic sea slugs, Plakobranchus ocellatus.</title>
        <authorList>
            <person name="Maeda T."/>
            <person name="Takahashi S."/>
            <person name="Yoshida T."/>
            <person name="Shimamura S."/>
            <person name="Takaki Y."/>
            <person name="Nagai Y."/>
            <person name="Toyoda A."/>
            <person name="Suzuki Y."/>
            <person name="Arimoto A."/>
            <person name="Ishii H."/>
            <person name="Satoh N."/>
            <person name="Nishiyama T."/>
            <person name="Hasebe M."/>
            <person name="Maruyama T."/>
            <person name="Minagawa J."/>
            <person name="Obokata J."/>
            <person name="Shigenobu S."/>
        </authorList>
    </citation>
    <scope>NUCLEOTIDE SEQUENCE [LARGE SCALE GENOMIC DNA]</scope>
</reference>
<dbReference type="InterPro" id="IPR041875">
    <property type="entry name" value="Syntaxin-8_SNARE"/>
</dbReference>
<dbReference type="Pfam" id="PF05739">
    <property type="entry name" value="SNARE"/>
    <property type="match status" value="1"/>
</dbReference>
<organism evidence="16 17">
    <name type="scientific">Plakobranchus ocellatus</name>
    <dbReference type="NCBI Taxonomy" id="259542"/>
    <lineage>
        <taxon>Eukaryota</taxon>
        <taxon>Metazoa</taxon>
        <taxon>Spiralia</taxon>
        <taxon>Lophotrochozoa</taxon>
        <taxon>Mollusca</taxon>
        <taxon>Gastropoda</taxon>
        <taxon>Heterobranchia</taxon>
        <taxon>Euthyneura</taxon>
        <taxon>Panpulmonata</taxon>
        <taxon>Sacoglossa</taxon>
        <taxon>Placobranchoidea</taxon>
        <taxon>Plakobranchidae</taxon>
        <taxon>Plakobranchus</taxon>
    </lineage>
</organism>
<evidence type="ECO:0000256" key="13">
    <source>
        <dbReference type="SAM" id="MobiDB-lite"/>
    </source>
</evidence>
<dbReference type="GO" id="GO:0006906">
    <property type="term" value="P:vesicle fusion"/>
    <property type="evidence" value="ECO:0007669"/>
    <property type="project" value="TreeGrafter"/>
</dbReference>
<evidence type="ECO:0000256" key="2">
    <source>
        <dbReference type="ARBA" id="ARBA00009063"/>
    </source>
</evidence>
<comment type="subcellular location">
    <subcellularLocation>
        <location evidence="1">Membrane</location>
        <topology evidence="1">Single-pass type IV membrane protein</topology>
    </subcellularLocation>
</comment>
<dbReference type="GO" id="GO:0048278">
    <property type="term" value="P:vesicle docking"/>
    <property type="evidence" value="ECO:0007669"/>
    <property type="project" value="TreeGrafter"/>
</dbReference>
<keyword evidence="17" id="KW-1185">Reference proteome</keyword>
<evidence type="ECO:0000256" key="8">
    <source>
        <dbReference type="ARBA" id="ARBA00023054"/>
    </source>
</evidence>